<protein>
    <submittedName>
        <fullName evidence="1">4072_t:CDS:1</fullName>
    </submittedName>
</protein>
<evidence type="ECO:0000313" key="1">
    <source>
        <dbReference type="EMBL" id="CAG8771006.1"/>
    </source>
</evidence>
<comment type="caution">
    <text evidence="1">The sequence shown here is derived from an EMBL/GenBank/DDBJ whole genome shotgun (WGS) entry which is preliminary data.</text>
</comment>
<accession>A0ACA9R040</accession>
<reference evidence="1" key="1">
    <citation type="submission" date="2021-06" db="EMBL/GenBank/DDBJ databases">
        <authorList>
            <person name="Kallberg Y."/>
            <person name="Tangrot J."/>
            <person name="Rosling A."/>
        </authorList>
    </citation>
    <scope>NUCLEOTIDE SEQUENCE</scope>
    <source>
        <strain evidence="1">MA461A</strain>
    </source>
</reference>
<feature type="non-terminal residue" evidence="1">
    <location>
        <position position="48"/>
    </location>
</feature>
<organism evidence="1 2">
    <name type="scientific">Racocetra persica</name>
    <dbReference type="NCBI Taxonomy" id="160502"/>
    <lineage>
        <taxon>Eukaryota</taxon>
        <taxon>Fungi</taxon>
        <taxon>Fungi incertae sedis</taxon>
        <taxon>Mucoromycota</taxon>
        <taxon>Glomeromycotina</taxon>
        <taxon>Glomeromycetes</taxon>
        <taxon>Diversisporales</taxon>
        <taxon>Gigasporaceae</taxon>
        <taxon>Racocetra</taxon>
    </lineage>
</organism>
<feature type="non-terminal residue" evidence="1">
    <location>
        <position position="1"/>
    </location>
</feature>
<name>A0ACA9R040_9GLOM</name>
<sequence length="48" mass="5454">ESHRFGLLDLDTSDESSEDKLIKSNKEDKNIELSKSEAELTENNIDSE</sequence>
<keyword evidence="2" id="KW-1185">Reference proteome</keyword>
<proteinExistence type="predicted"/>
<gene>
    <name evidence="1" type="ORF">RPERSI_LOCUS16402</name>
</gene>
<evidence type="ECO:0000313" key="2">
    <source>
        <dbReference type="Proteomes" id="UP000789920"/>
    </source>
</evidence>
<dbReference type="EMBL" id="CAJVQC010040502">
    <property type="protein sequence ID" value="CAG8771006.1"/>
    <property type="molecule type" value="Genomic_DNA"/>
</dbReference>
<dbReference type="Proteomes" id="UP000789920">
    <property type="component" value="Unassembled WGS sequence"/>
</dbReference>